<keyword evidence="3" id="KW-1185">Reference proteome</keyword>
<evidence type="ECO:0000313" key="2">
    <source>
        <dbReference type="EMBL" id="KAL1515574.1"/>
    </source>
</evidence>
<feature type="compositionally biased region" description="Polar residues" evidence="1">
    <location>
        <begin position="429"/>
        <end position="439"/>
    </location>
</feature>
<dbReference type="SUPFAM" id="SSF53448">
    <property type="entry name" value="Nucleotide-diphospho-sugar transferases"/>
    <property type="match status" value="1"/>
</dbReference>
<reference evidence="2 3" key="1">
    <citation type="journal article" date="2024" name="Science">
        <title>Giant polyketide synthase enzymes in the biosynthesis of giant marine polyether toxins.</title>
        <authorList>
            <person name="Fallon T.R."/>
            <person name="Shende V.V."/>
            <person name="Wierzbicki I.H."/>
            <person name="Pendleton A.L."/>
            <person name="Watervoot N.F."/>
            <person name="Auber R.P."/>
            <person name="Gonzalez D.J."/>
            <person name="Wisecaver J.H."/>
            <person name="Moore B.S."/>
        </authorList>
    </citation>
    <scope>NUCLEOTIDE SEQUENCE [LARGE SCALE GENOMIC DNA]</scope>
    <source>
        <strain evidence="2 3">12B1</strain>
    </source>
</reference>
<organism evidence="2 3">
    <name type="scientific">Prymnesium parvum</name>
    <name type="common">Toxic golden alga</name>
    <dbReference type="NCBI Taxonomy" id="97485"/>
    <lineage>
        <taxon>Eukaryota</taxon>
        <taxon>Haptista</taxon>
        <taxon>Haptophyta</taxon>
        <taxon>Prymnesiophyceae</taxon>
        <taxon>Prymnesiales</taxon>
        <taxon>Prymnesiaceae</taxon>
        <taxon>Prymnesium</taxon>
    </lineage>
</organism>
<feature type="region of interest" description="Disordered" evidence="1">
    <location>
        <begin position="320"/>
        <end position="340"/>
    </location>
</feature>
<feature type="compositionally biased region" description="Pro residues" evidence="1">
    <location>
        <begin position="320"/>
        <end position="337"/>
    </location>
</feature>
<feature type="region of interest" description="Disordered" evidence="1">
    <location>
        <begin position="415"/>
        <end position="454"/>
    </location>
</feature>
<protein>
    <submittedName>
        <fullName evidence="2">Uncharacterized protein</fullName>
    </submittedName>
</protein>
<dbReference type="AlphaFoldDB" id="A0AB34JAK3"/>
<accession>A0AB34JAK3</accession>
<evidence type="ECO:0000256" key="1">
    <source>
        <dbReference type="SAM" id="MobiDB-lite"/>
    </source>
</evidence>
<evidence type="ECO:0000313" key="3">
    <source>
        <dbReference type="Proteomes" id="UP001515480"/>
    </source>
</evidence>
<gene>
    <name evidence="2" type="ORF">AB1Y20_002194</name>
</gene>
<dbReference type="EMBL" id="JBGBPQ010000011">
    <property type="protein sequence ID" value="KAL1515574.1"/>
    <property type="molecule type" value="Genomic_DNA"/>
</dbReference>
<dbReference type="InterPro" id="IPR029044">
    <property type="entry name" value="Nucleotide-diphossugar_trans"/>
</dbReference>
<name>A0AB34JAK3_PRYPA</name>
<sequence>MHDLGALQAYALGRANAHSLLPTLPTLSHATELYSTAGLHATQLPPNVSASIIPKHLFTFWSPPDEIPDFPAACIAEFKRLNPEWTVHILHPGIAGLEPPPFQNINADNDGSYASLHHVAQWYGAAALARFGGVWVEPTSIPLRPLESWVEEHRAAVQGWPLGHVANTIDSYALAAPARSALMYRWWSELRLAWKVGVGTYCENLPSDVTVDLRERLPQATWHASFRQSLASGHADAVAYRPTATAPAQPLQWLHRFNFDGARAVDWLFANASSGGATPAELSAAPFLRLRPEDYARVGDLYARAAQGSYLAQRLVNALPPRPPSLSSPPPPSPPPATRAYANLAVGAPKFLSKLIRHVRSARGSPSIEEIGTTPTDAWLRSASPYALPLVKHSGTELATTFPNEVITTFPSPDLNTIPPPPPPLWQFEGSQTTGQEADSPTLLALPTEPAHAV</sequence>
<comment type="caution">
    <text evidence="2">The sequence shown here is derived from an EMBL/GenBank/DDBJ whole genome shotgun (WGS) entry which is preliminary data.</text>
</comment>
<proteinExistence type="predicted"/>
<dbReference type="Proteomes" id="UP001515480">
    <property type="component" value="Unassembled WGS sequence"/>
</dbReference>